<proteinExistence type="predicted"/>
<evidence type="ECO:0000313" key="1">
    <source>
        <dbReference type="EMBL" id="GFY39170.1"/>
    </source>
</evidence>
<dbReference type="EMBL" id="BMAV01001244">
    <property type="protein sequence ID" value="GFY39170.1"/>
    <property type="molecule type" value="Genomic_DNA"/>
</dbReference>
<keyword evidence="2" id="KW-1185">Reference proteome</keyword>
<gene>
    <name evidence="1" type="ORF">TNIN_499001</name>
</gene>
<organism evidence="1 2">
    <name type="scientific">Trichonephila inaurata madagascariensis</name>
    <dbReference type="NCBI Taxonomy" id="2747483"/>
    <lineage>
        <taxon>Eukaryota</taxon>
        <taxon>Metazoa</taxon>
        <taxon>Ecdysozoa</taxon>
        <taxon>Arthropoda</taxon>
        <taxon>Chelicerata</taxon>
        <taxon>Arachnida</taxon>
        <taxon>Araneae</taxon>
        <taxon>Araneomorphae</taxon>
        <taxon>Entelegynae</taxon>
        <taxon>Araneoidea</taxon>
        <taxon>Nephilidae</taxon>
        <taxon>Trichonephila</taxon>
        <taxon>Trichonephila inaurata</taxon>
    </lineage>
</organism>
<name>A0A8X6WQ48_9ARAC</name>
<protein>
    <submittedName>
        <fullName evidence="1">Uncharacterized protein</fullName>
    </submittedName>
</protein>
<accession>A0A8X6WQ48</accession>
<sequence length="108" mass="12075">MGRRCRADPVCGLAFSAHRSGLLKQVGEADDGVSLIMGVGPLEVRKWAGRLPRRGKQHPFSLFFPSRCHGYSHGSVVCEDHLRLASRLRNLSNEPTPRTVATRRWNPE</sequence>
<dbReference type="Proteomes" id="UP000886998">
    <property type="component" value="Unassembled WGS sequence"/>
</dbReference>
<dbReference type="AlphaFoldDB" id="A0A8X6WQ48"/>
<comment type="caution">
    <text evidence="1">The sequence shown here is derived from an EMBL/GenBank/DDBJ whole genome shotgun (WGS) entry which is preliminary data.</text>
</comment>
<reference evidence="1" key="1">
    <citation type="submission" date="2020-08" db="EMBL/GenBank/DDBJ databases">
        <title>Multicomponent nature underlies the extraordinary mechanical properties of spider dragline silk.</title>
        <authorList>
            <person name="Kono N."/>
            <person name="Nakamura H."/>
            <person name="Mori M."/>
            <person name="Yoshida Y."/>
            <person name="Ohtoshi R."/>
            <person name="Malay A.D."/>
            <person name="Moran D.A.P."/>
            <person name="Tomita M."/>
            <person name="Numata K."/>
            <person name="Arakawa K."/>
        </authorList>
    </citation>
    <scope>NUCLEOTIDE SEQUENCE</scope>
</reference>
<evidence type="ECO:0000313" key="2">
    <source>
        <dbReference type="Proteomes" id="UP000886998"/>
    </source>
</evidence>